<evidence type="ECO:0000313" key="1">
    <source>
        <dbReference type="EMBL" id="PJF45547.1"/>
    </source>
</evidence>
<sequence>ADVIVVGKMTDAWRDYLLAGGRVLWLAETNDAQQTWFKDIRVVSRAQVGLRGDWASSFSWIRRNVMFGDIPADNGVGFAFADLTPEQVILGVHPFHWPRDVYAGIFVGWIHKNAALVAERRVGRGWMIVCTFRL</sequence>
<name>A0A2M8Q6X0_9CHLR</name>
<feature type="non-terminal residue" evidence="1">
    <location>
        <position position="1"/>
    </location>
</feature>
<dbReference type="EMBL" id="PGTN01000985">
    <property type="protein sequence ID" value="PJF45547.1"/>
    <property type="molecule type" value="Genomic_DNA"/>
</dbReference>
<accession>A0A2M8Q6X0</accession>
<evidence type="ECO:0000313" key="2">
    <source>
        <dbReference type="Proteomes" id="UP000230790"/>
    </source>
</evidence>
<comment type="caution">
    <text evidence="1">The sequence shown here is derived from an EMBL/GenBank/DDBJ whole genome shotgun (WGS) entry which is preliminary data.</text>
</comment>
<protein>
    <submittedName>
        <fullName evidence="1">Uncharacterized protein</fullName>
    </submittedName>
</protein>
<feature type="non-terminal residue" evidence="1">
    <location>
        <position position="134"/>
    </location>
</feature>
<dbReference type="AlphaFoldDB" id="A0A2M8Q6X0"/>
<dbReference type="Proteomes" id="UP000230790">
    <property type="component" value="Unassembled WGS sequence"/>
</dbReference>
<reference evidence="1 2" key="1">
    <citation type="submission" date="2017-11" db="EMBL/GenBank/DDBJ databases">
        <title>Evolution of Phototrophy in the Chloroflexi Phylum Driven by Horizontal Gene Transfer.</title>
        <authorList>
            <person name="Ward L.M."/>
            <person name="Hemp J."/>
            <person name="Shih P.M."/>
            <person name="Mcglynn S.E."/>
            <person name="Fischer W."/>
        </authorList>
    </citation>
    <scope>NUCLEOTIDE SEQUENCE [LARGE SCALE GENOMIC DNA]</scope>
    <source>
        <strain evidence="1">JP3_7</strain>
    </source>
</reference>
<organism evidence="1 2">
    <name type="scientific">Candidatus Thermofonsia Clade 3 bacterium</name>
    <dbReference type="NCBI Taxonomy" id="2364212"/>
    <lineage>
        <taxon>Bacteria</taxon>
        <taxon>Bacillati</taxon>
        <taxon>Chloroflexota</taxon>
        <taxon>Candidatus Thermofontia</taxon>
        <taxon>Candidatus Thermofonsia Clade 3</taxon>
    </lineage>
</organism>
<proteinExistence type="predicted"/>
<gene>
    <name evidence="1" type="ORF">CUN48_18335</name>
</gene>